<accession>A0A4U1IL20</accession>
<evidence type="ECO:0000313" key="2">
    <source>
        <dbReference type="EMBL" id="TKC94660.1"/>
    </source>
</evidence>
<evidence type="ECO:0000313" key="3">
    <source>
        <dbReference type="Proteomes" id="UP000309215"/>
    </source>
</evidence>
<keyword evidence="3" id="KW-1185">Reference proteome</keyword>
<dbReference type="AlphaFoldDB" id="A0A4U1IL20"/>
<name>A0A4U1IL20_9BACT</name>
<organism evidence="2 3">
    <name type="scientific">Polyangium fumosum</name>
    <dbReference type="NCBI Taxonomy" id="889272"/>
    <lineage>
        <taxon>Bacteria</taxon>
        <taxon>Pseudomonadati</taxon>
        <taxon>Myxococcota</taxon>
        <taxon>Polyangia</taxon>
        <taxon>Polyangiales</taxon>
        <taxon>Polyangiaceae</taxon>
        <taxon>Polyangium</taxon>
    </lineage>
</organism>
<reference evidence="2 3" key="1">
    <citation type="submission" date="2019-04" db="EMBL/GenBank/DDBJ databases">
        <authorList>
            <person name="Li Y."/>
            <person name="Wang J."/>
        </authorList>
    </citation>
    <scope>NUCLEOTIDE SEQUENCE [LARGE SCALE GENOMIC DNA]</scope>
    <source>
        <strain evidence="2 3">DSM 14668</strain>
    </source>
</reference>
<gene>
    <name evidence="2" type="ORF">E8A74_48055</name>
</gene>
<dbReference type="EMBL" id="SSMQ01000106">
    <property type="protein sequence ID" value="TKC94660.1"/>
    <property type="molecule type" value="Genomic_DNA"/>
</dbReference>
<dbReference type="InterPro" id="IPR024422">
    <property type="entry name" value="Protein_unknown_function_OB"/>
</dbReference>
<feature type="region of interest" description="Disordered" evidence="1">
    <location>
        <begin position="142"/>
        <end position="166"/>
    </location>
</feature>
<feature type="compositionally biased region" description="Low complexity" evidence="1">
    <location>
        <begin position="34"/>
        <end position="50"/>
    </location>
</feature>
<dbReference type="Proteomes" id="UP000309215">
    <property type="component" value="Unassembled WGS sequence"/>
</dbReference>
<comment type="caution">
    <text evidence="2">The sequence shown here is derived from an EMBL/GenBank/DDBJ whole genome shotgun (WGS) entry which is preliminary data.</text>
</comment>
<protein>
    <submittedName>
        <fullName evidence="2">Uncharacterized protein</fullName>
    </submittedName>
</protein>
<feature type="region of interest" description="Disordered" evidence="1">
    <location>
        <begin position="32"/>
        <end position="71"/>
    </location>
</feature>
<proteinExistence type="predicted"/>
<sequence>MSRRALMPTLPSIAAARWTRTRTIAPVVSIPPISATAPRTPRTSASSSARPPDRELRRALVGKSRASTASRSMHLRSRAMPWFGSRGEEPLVGPGVKPRRRAEGCLLRSDHVACRAMARRCSWFWVVLAAFGVVSCSRTDNASREGGAAASASAAPAPPVAPSVRANPPEVEVSHVELLDAYEASAPRADERFKGKHVLVRGKLGEVVKDGAKLVVTMPKEAKPDAPSVRCSARESEAAEIAALKPDDPVDVVGKLVKFDKHVEIEGCVVNTQVKACRVVAKALGRGTCEQDREELGARLVLGAEQAALVCGSPAGFEAWRAKTSSLPAQERAGRMISVDASSCHLTHESLSPRLAVEFSSALARVRWENDVPTLAP</sequence>
<feature type="compositionally biased region" description="Low complexity" evidence="1">
    <location>
        <begin position="144"/>
        <end position="155"/>
    </location>
</feature>
<dbReference type="Pfam" id="PF12869">
    <property type="entry name" value="tRNA_anti-like"/>
    <property type="match status" value="1"/>
</dbReference>
<dbReference type="OrthoDB" id="9830675at2"/>
<evidence type="ECO:0000256" key="1">
    <source>
        <dbReference type="SAM" id="MobiDB-lite"/>
    </source>
</evidence>